<gene>
    <name evidence="2" type="ORF">SPIL2461_LOCUS15402</name>
</gene>
<accession>A0A812UEY4</accession>
<dbReference type="Pfam" id="PF13578">
    <property type="entry name" value="Methyltransf_24"/>
    <property type="match status" value="1"/>
</dbReference>
<feature type="chain" id="PRO_5032914562" description="Class I SAM-dependent methyltransferase" evidence="1">
    <location>
        <begin position="22"/>
        <end position="245"/>
    </location>
</feature>
<dbReference type="Gene3D" id="3.40.50.150">
    <property type="entry name" value="Vaccinia Virus protein VP39"/>
    <property type="match status" value="1"/>
</dbReference>
<dbReference type="InterPro" id="IPR029063">
    <property type="entry name" value="SAM-dependent_MTases_sf"/>
</dbReference>
<evidence type="ECO:0008006" key="4">
    <source>
        <dbReference type="Google" id="ProtNLM"/>
    </source>
</evidence>
<keyword evidence="3" id="KW-1185">Reference proteome</keyword>
<dbReference type="Proteomes" id="UP000649617">
    <property type="component" value="Unassembled WGS sequence"/>
</dbReference>
<reference evidence="2" key="1">
    <citation type="submission" date="2021-02" db="EMBL/GenBank/DDBJ databases">
        <authorList>
            <person name="Dougan E. K."/>
            <person name="Rhodes N."/>
            <person name="Thang M."/>
            <person name="Chan C."/>
        </authorList>
    </citation>
    <scope>NUCLEOTIDE SEQUENCE</scope>
</reference>
<keyword evidence="1" id="KW-0732">Signal</keyword>
<dbReference type="OrthoDB" id="186626at2759"/>
<comment type="caution">
    <text evidence="2">The sequence shown here is derived from an EMBL/GenBank/DDBJ whole genome shotgun (WGS) entry which is preliminary data.</text>
</comment>
<evidence type="ECO:0000313" key="2">
    <source>
        <dbReference type="EMBL" id="CAE7572086.1"/>
    </source>
</evidence>
<dbReference type="SUPFAM" id="SSF53335">
    <property type="entry name" value="S-adenosyl-L-methionine-dependent methyltransferases"/>
    <property type="match status" value="1"/>
</dbReference>
<name>A0A812UEY4_SYMPI</name>
<proteinExistence type="predicted"/>
<evidence type="ECO:0000313" key="3">
    <source>
        <dbReference type="Proteomes" id="UP000649617"/>
    </source>
</evidence>
<feature type="signal peptide" evidence="1">
    <location>
        <begin position="1"/>
        <end position="21"/>
    </location>
</feature>
<dbReference type="EMBL" id="CAJNIZ010037591">
    <property type="protein sequence ID" value="CAE7572086.1"/>
    <property type="molecule type" value="Genomic_DNA"/>
</dbReference>
<evidence type="ECO:0000256" key="1">
    <source>
        <dbReference type="SAM" id="SignalP"/>
    </source>
</evidence>
<dbReference type="AlphaFoldDB" id="A0A812UEY4"/>
<protein>
    <recommendedName>
        <fullName evidence="4">Class I SAM-dependent methyltransferase</fullName>
    </recommendedName>
</protein>
<organism evidence="2 3">
    <name type="scientific">Symbiodinium pilosum</name>
    <name type="common">Dinoflagellate</name>
    <dbReference type="NCBI Taxonomy" id="2952"/>
    <lineage>
        <taxon>Eukaryota</taxon>
        <taxon>Sar</taxon>
        <taxon>Alveolata</taxon>
        <taxon>Dinophyceae</taxon>
        <taxon>Suessiales</taxon>
        <taxon>Symbiodiniaceae</taxon>
        <taxon>Symbiodinium</taxon>
    </lineage>
</organism>
<sequence length="245" mass="27901">MCMSPLMPSDALCCYIFLGLALETMAGQSLWPGDPIPCRDDLARAAQKYFNKTGWAAEVGVYQGRFAAQNMRHWTGRYFMIDAWAHRPFDDSSDKNFPQAEHEENLRQARARVRFARGRGWPIRGFSLDVAQRFADGSLDWVFIDALHVYEATLRDLEAWYPKVRVGGLVSGDDYGDATDMEWMSTSRFESGVSRCLGFGTTTPSDVGWGTMRAVNQFAREHGHQLFVTYFLDCHSYPAWYFVKG</sequence>